<dbReference type="Gene3D" id="3.60.110.10">
    <property type="entry name" value="Carbon-nitrogen hydrolase"/>
    <property type="match status" value="1"/>
</dbReference>
<evidence type="ECO:0008006" key="4">
    <source>
        <dbReference type="Google" id="ProtNLM"/>
    </source>
</evidence>
<dbReference type="STRING" id="946122.A0A0C2XR77"/>
<evidence type="ECO:0000313" key="2">
    <source>
        <dbReference type="EMBL" id="KIL71738.1"/>
    </source>
</evidence>
<dbReference type="InParanoid" id="A0A0C2XR77"/>
<feature type="transmembrane region" description="Helical" evidence="1">
    <location>
        <begin position="163"/>
        <end position="184"/>
    </location>
</feature>
<feature type="transmembrane region" description="Helical" evidence="1">
    <location>
        <begin position="34"/>
        <end position="52"/>
    </location>
</feature>
<feature type="transmembrane region" description="Helical" evidence="1">
    <location>
        <begin position="89"/>
        <end position="111"/>
    </location>
</feature>
<dbReference type="SUPFAM" id="SSF56317">
    <property type="entry name" value="Carbon-nitrogen hydrolase"/>
    <property type="match status" value="1"/>
</dbReference>
<gene>
    <name evidence="2" type="ORF">M378DRAFT_174934</name>
</gene>
<reference evidence="2 3" key="1">
    <citation type="submission" date="2014-04" db="EMBL/GenBank/DDBJ databases">
        <title>Evolutionary Origins and Diversification of the Mycorrhizal Mutualists.</title>
        <authorList>
            <consortium name="DOE Joint Genome Institute"/>
            <consortium name="Mycorrhizal Genomics Consortium"/>
            <person name="Kohler A."/>
            <person name="Kuo A."/>
            <person name="Nagy L.G."/>
            <person name="Floudas D."/>
            <person name="Copeland A."/>
            <person name="Barry K.W."/>
            <person name="Cichocki N."/>
            <person name="Veneault-Fourrey C."/>
            <person name="LaButti K."/>
            <person name="Lindquist E.A."/>
            <person name="Lipzen A."/>
            <person name="Lundell T."/>
            <person name="Morin E."/>
            <person name="Murat C."/>
            <person name="Riley R."/>
            <person name="Ohm R."/>
            <person name="Sun H."/>
            <person name="Tunlid A."/>
            <person name="Henrissat B."/>
            <person name="Grigoriev I.V."/>
            <person name="Hibbett D.S."/>
            <person name="Martin F."/>
        </authorList>
    </citation>
    <scope>NUCLEOTIDE SEQUENCE [LARGE SCALE GENOMIC DNA]</scope>
    <source>
        <strain evidence="2 3">Koide BX008</strain>
    </source>
</reference>
<feature type="transmembrane region" description="Helical" evidence="1">
    <location>
        <begin position="123"/>
        <end position="143"/>
    </location>
</feature>
<dbReference type="OrthoDB" id="2626014at2759"/>
<evidence type="ECO:0000313" key="3">
    <source>
        <dbReference type="Proteomes" id="UP000054549"/>
    </source>
</evidence>
<dbReference type="HOGENOM" id="CLU_032069_0_0_1"/>
<dbReference type="AlphaFoldDB" id="A0A0C2XR77"/>
<dbReference type="EMBL" id="KN818222">
    <property type="protein sequence ID" value="KIL71738.1"/>
    <property type="molecule type" value="Genomic_DNA"/>
</dbReference>
<protein>
    <recommendedName>
        <fullName evidence="4">CN hydrolase domain-containing protein</fullName>
    </recommendedName>
</protein>
<name>A0A0C2XR77_AMAMK</name>
<keyword evidence="1" id="KW-0472">Membrane</keyword>
<dbReference type="Proteomes" id="UP000054549">
    <property type="component" value="Unassembled WGS sequence"/>
</dbReference>
<feature type="transmembrane region" description="Helical" evidence="1">
    <location>
        <begin position="9"/>
        <end position="28"/>
    </location>
</feature>
<proteinExistence type="predicted"/>
<keyword evidence="1" id="KW-0812">Transmembrane</keyword>
<evidence type="ECO:0000256" key="1">
    <source>
        <dbReference type="SAM" id="Phobius"/>
    </source>
</evidence>
<sequence>MNIRHFLHVGYPNLSFILLATFLSTISFQLTPSAGPIVLTLATLLVYSGIFLPKPDALKNASLLLAGLTLGSSIPKLSASWSALSNPGFSILVLLVSSGITSFFAVSAVLLDSKSWQHSSSPWTKITAFPALWATLWSAVAYASPVGRLSAWSPTYGTEAYSWLVPLLGPAAIDWMIAAWAVVLSQAFAAWFMSQDDDEVAPLVSANGTARQANHHTRTSIYLAIILSALAIPSLFSIDHPVPIDSPDASPFSVGCVLPSFKRYHHHDFTFEDYFEESKKLTMSARLLLWPESAVVFHNESERDKAFARIRLNINGSYVGVSFEETFPNPNDTTGTKGARRNGLALVSKESEEPHLVYYKRKLVPIAESFSLTHSTAPPEIYTVGLPHPSDVKKPDWGSAPNFTRPLPVTTSICLDFTDPSLFQDLPTRPALILAPARTWNIDIGTAMWNQAKQRANELDTMVLWCDGGDGGVSGVAGQGYNDVQQVGSGSWVRNIAVNHPLKESRTTYAAIGRYNLLFFWLITLGSSVINPTIHFLPGGFTIKRVHQIAMSYIKRRKEGGIRLESEQEPPLLDLEN</sequence>
<organism evidence="2 3">
    <name type="scientific">Amanita muscaria (strain Koide BX008)</name>
    <dbReference type="NCBI Taxonomy" id="946122"/>
    <lineage>
        <taxon>Eukaryota</taxon>
        <taxon>Fungi</taxon>
        <taxon>Dikarya</taxon>
        <taxon>Basidiomycota</taxon>
        <taxon>Agaricomycotina</taxon>
        <taxon>Agaricomycetes</taxon>
        <taxon>Agaricomycetidae</taxon>
        <taxon>Agaricales</taxon>
        <taxon>Pluteineae</taxon>
        <taxon>Amanitaceae</taxon>
        <taxon>Amanita</taxon>
    </lineage>
</organism>
<keyword evidence="1" id="KW-1133">Transmembrane helix</keyword>
<accession>A0A0C2XR77</accession>
<dbReference type="InterPro" id="IPR036526">
    <property type="entry name" value="C-N_Hydrolase_sf"/>
</dbReference>
<keyword evidence="3" id="KW-1185">Reference proteome</keyword>